<dbReference type="PANTHER" id="PTHR33240:SF15">
    <property type="entry name" value="GAG-PRO-LIKE PROTEIN"/>
    <property type="match status" value="1"/>
</dbReference>
<protein>
    <submittedName>
        <fullName evidence="2">Reverse transcriptase domain-containing protein</fullName>
    </submittedName>
</protein>
<dbReference type="CDD" id="cd00303">
    <property type="entry name" value="retropepsin_like"/>
    <property type="match status" value="1"/>
</dbReference>
<reference evidence="2" key="1">
    <citation type="journal article" date="2019" name="Sci. Rep.">
        <title>Draft genome of Tanacetum cinerariifolium, the natural source of mosquito coil.</title>
        <authorList>
            <person name="Yamashiro T."/>
            <person name="Shiraishi A."/>
            <person name="Satake H."/>
            <person name="Nakayama K."/>
        </authorList>
    </citation>
    <scope>NUCLEOTIDE SEQUENCE</scope>
</reference>
<comment type="caution">
    <text evidence="2">The sequence shown here is derived from an EMBL/GenBank/DDBJ whole genome shotgun (WGS) entry which is preliminary data.</text>
</comment>
<dbReference type="InterPro" id="IPR043502">
    <property type="entry name" value="DNA/RNA_pol_sf"/>
</dbReference>
<organism evidence="2">
    <name type="scientific">Tanacetum cinerariifolium</name>
    <name type="common">Dalmatian daisy</name>
    <name type="synonym">Chrysanthemum cinerariifolium</name>
    <dbReference type="NCBI Taxonomy" id="118510"/>
    <lineage>
        <taxon>Eukaryota</taxon>
        <taxon>Viridiplantae</taxon>
        <taxon>Streptophyta</taxon>
        <taxon>Embryophyta</taxon>
        <taxon>Tracheophyta</taxon>
        <taxon>Spermatophyta</taxon>
        <taxon>Magnoliopsida</taxon>
        <taxon>eudicotyledons</taxon>
        <taxon>Gunneridae</taxon>
        <taxon>Pentapetalae</taxon>
        <taxon>asterids</taxon>
        <taxon>campanulids</taxon>
        <taxon>Asterales</taxon>
        <taxon>Asteraceae</taxon>
        <taxon>Asteroideae</taxon>
        <taxon>Anthemideae</taxon>
        <taxon>Anthemidinae</taxon>
        <taxon>Tanacetum</taxon>
    </lineage>
</organism>
<keyword evidence="2" id="KW-0695">RNA-directed DNA polymerase</keyword>
<keyword evidence="2" id="KW-0548">Nucleotidyltransferase</keyword>
<dbReference type="GO" id="GO:0003964">
    <property type="term" value="F:RNA-directed DNA polymerase activity"/>
    <property type="evidence" value="ECO:0007669"/>
    <property type="project" value="UniProtKB-KW"/>
</dbReference>
<dbReference type="Gene3D" id="3.30.70.270">
    <property type="match status" value="1"/>
</dbReference>
<evidence type="ECO:0000259" key="1">
    <source>
        <dbReference type="Pfam" id="PF00078"/>
    </source>
</evidence>
<dbReference type="AlphaFoldDB" id="A0A699HHP9"/>
<proteinExistence type="predicted"/>
<evidence type="ECO:0000313" key="2">
    <source>
        <dbReference type="EMBL" id="GEX82614.1"/>
    </source>
</evidence>
<dbReference type="PANTHER" id="PTHR33240">
    <property type="entry name" value="OS08G0508500 PROTEIN"/>
    <property type="match status" value="1"/>
</dbReference>
<dbReference type="Gene3D" id="2.40.70.10">
    <property type="entry name" value="Acid Proteases"/>
    <property type="match status" value="1"/>
</dbReference>
<dbReference type="InterPro" id="IPR043128">
    <property type="entry name" value="Rev_trsase/Diguanyl_cyclase"/>
</dbReference>
<dbReference type="InterPro" id="IPR000477">
    <property type="entry name" value="RT_dom"/>
</dbReference>
<sequence>MFGKPLIVNVEVEGHLVRRVFVDQGAAVKVMFEHCFDKLCPSIKARLTETHTELVGFFGIELILIGKIQLEVSFRTESLYRRTLMKFTVVRAALPYNIILGRNDMRELRDISSIIHAMMKFLTPQGIATLVTRTSSIFKCRRANDHHWEEVLNEIQITTDKFPKKEHGCIRMAPSDMTGVPKRVIKNSPKHQHVYSIDGTKKKGLRLEKEPSGGKRGAMYQRQVNTAFQSHLGRNLKAYVDDMVIKSKTKQEMPMDITETFDYLHRINMKLNPKKCFLGVEEGKFLGYMVTLESIWENLKRTKAVVDMRSLRTPKEMQSLSGVYDIMYVPQNAIKGQVLKDFPNETPIDTKELEKCNLSNGEVALEEWTLYIDRASFLKCVGASLVLIDPSRVGYTSLSQLLKQ</sequence>
<dbReference type="EMBL" id="BKCJ010132644">
    <property type="protein sequence ID" value="GEX82614.1"/>
    <property type="molecule type" value="Genomic_DNA"/>
</dbReference>
<dbReference type="SUPFAM" id="SSF56672">
    <property type="entry name" value="DNA/RNA polymerases"/>
    <property type="match status" value="1"/>
</dbReference>
<keyword evidence="2" id="KW-0808">Transferase</keyword>
<dbReference type="InterPro" id="IPR021109">
    <property type="entry name" value="Peptidase_aspartic_dom_sf"/>
</dbReference>
<gene>
    <name evidence="2" type="ORF">Tci_354589</name>
</gene>
<feature type="domain" description="Reverse transcriptase" evidence="1">
    <location>
        <begin position="218"/>
        <end position="289"/>
    </location>
</feature>
<name>A0A699HHP9_TANCI</name>
<accession>A0A699HHP9</accession>
<dbReference type="Pfam" id="PF00078">
    <property type="entry name" value="RVT_1"/>
    <property type="match status" value="1"/>
</dbReference>